<dbReference type="CDD" id="cd10527">
    <property type="entry name" value="SET_LSMT"/>
    <property type="match status" value="1"/>
</dbReference>
<dbReference type="PANTHER" id="PTHR13271">
    <property type="entry name" value="UNCHARACTERIZED PUTATIVE METHYLTRANSFERASE"/>
    <property type="match status" value="1"/>
</dbReference>
<protein>
    <recommendedName>
        <fullName evidence="3">SET domain-containing protein</fullName>
    </recommendedName>
</protein>
<dbReference type="InterPro" id="IPR046341">
    <property type="entry name" value="SET_dom_sf"/>
</dbReference>
<evidence type="ECO:0000313" key="1">
    <source>
        <dbReference type="EMBL" id="KAG5928618.1"/>
    </source>
</evidence>
<name>A0A8K0JAR6_9HYPO</name>
<accession>A0A8K0JAR6</accession>
<evidence type="ECO:0008006" key="3">
    <source>
        <dbReference type="Google" id="ProtNLM"/>
    </source>
</evidence>
<reference evidence="1" key="1">
    <citation type="journal article" date="2020" name="bioRxiv">
        <title>Whole genome comparisons of ergot fungi reveals the divergence and evolution of species within the genus Claviceps are the result of varying mechanisms driving genome evolution and host range expansion.</title>
        <authorList>
            <person name="Wyka S.A."/>
            <person name="Mondo S.J."/>
            <person name="Liu M."/>
            <person name="Dettman J."/>
            <person name="Nalam V."/>
            <person name="Broders K.D."/>
        </authorList>
    </citation>
    <scope>NUCLEOTIDE SEQUENCE</scope>
    <source>
        <strain evidence="1">CCC 489</strain>
    </source>
</reference>
<organism evidence="1 2">
    <name type="scientific">Claviceps africana</name>
    <dbReference type="NCBI Taxonomy" id="83212"/>
    <lineage>
        <taxon>Eukaryota</taxon>
        <taxon>Fungi</taxon>
        <taxon>Dikarya</taxon>
        <taxon>Ascomycota</taxon>
        <taxon>Pezizomycotina</taxon>
        <taxon>Sordariomycetes</taxon>
        <taxon>Hypocreomycetidae</taxon>
        <taxon>Hypocreales</taxon>
        <taxon>Clavicipitaceae</taxon>
        <taxon>Claviceps</taxon>
    </lineage>
</organism>
<keyword evidence="2" id="KW-1185">Reference proteome</keyword>
<proteinExistence type="predicted"/>
<sequence length="497" mass="55338">MAHHVPMEAFPAWAHFTRVQFTGVKLQDVGHGKGLGLVVAAESGLEGRAVEEQKEAVLRVPRDVVLSAEAVDEYAKVDHNFKQLLDVAGQKFGDAARGTNLAQSTRGNILLYLVSHLAQGRSPAGLTTTPWTQYMRFLPRPVPVPTMWSFGERRLLHGTSLETALKAKLATLQSEFEMLHDLSEDLPFWNTLFWVDETISLQDWLLVDAWYRSRCLELPGLGTAMVPALDMVNHSSQPFSLYEVDENEDVVLVVRPEVDISEGEEMTISYGAAKSASEMLFNYGFVDPTNAGSAMTLPLHPFPDDPLAKAKVHIFHGAKTLHLSLKADKEAGGEDKEEGIRRCTWHSPFVYLMCLNEEDGLSFQLLQDTEGGRNLRLFWQDQDVTERADDFEALIRGHKLYQVFRLRAVTVVLQTVEEQLGSIRTGQCDAELELLQIAGELRPDCIAAAKALKDAEEQLLAEAWEALGHERDALLTDEDVVAYLGSTEGFDTEADFS</sequence>
<dbReference type="SUPFAM" id="SSF82199">
    <property type="entry name" value="SET domain"/>
    <property type="match status" value="1"/>
</dbReference>
<dbReference type="EMBL" id="SRPY01000107">
    <property type="protein sequence ID" value="KAG5928618.1"/>
    <property type="molecule type" value="Genomic_DNA"/>
</dbReference>
<gene>
    <name evidence="1" type="ORF">E4U42_000333</name>
</gene>
<dbReference type="OrthoDB" id="441812at2759"/>
<dbReference type="GO" id="GO:0016279">
    <property type="term" value="F:protein-lysine N-methyltransferase activity"/>
    <property type="evidence" value="ECO:0007669"/>
    <property type="project" value="TreeGrafter"/>
</dbReference>
<evidence type="ECO:0000313" key="2">
    <source>
        <dbReference type="Proteomes" id="UP000811619"/>
    </source>
</evidence>
<dbReference type="Gene3D" id="3.90.1410.10">
    <property type="entry name" value="set domain protein methyltransferase, domain 1"/>
    <property type="match status" value="1"/>
</dbReference>
<dbReference type="PANTHER" id="PTHR13271:SF76">
    <property type="entry name" value="SET DOMAIN-CONTAINING PROTEIN 8"/>
    <property type="match status" value="1"/>
</dbReference>
<dbReference type="Proteomes" id="UP000811619">
    <property type="component" value="Unassembled WGS sequence"/>
</dbReference>
<dbReference type="GO" id="GO:0005634">
    <property type="term" value="C:nucleus"/>
    <property type="evidence" value="ECO:0007669"/>
    <property type="project" value="TreeGrafter"/>
</dbReference>
<comment type="caution">
    <text evidence="1">The sequence shown here is derived from an EMBL/GenBank/DDBJ whole genome shotgun (WGS) entry which is preliminary data.</text>
</comment>
<dbReference type="AlphaFoldDB" id="A0A8K0JAR6"/>
<dbReference type="InterPro" id="IPR050600">
    <property type="entry name" value="SETD3_SETD6_MTase"/>
</dbReference>